<organism evidence="3 4">
    <name type="scientific">Aromia moschata</name>
    <dbReference type="NCBI Taxonomy" id="1265417"/>
    <lineage>
        <taxon>Eukaryota</taxon>
        <taxon>Metazoa</taxon>
        <taxon>Ecdysozoa</taxon>
        <taxon>Arthropoda</taxon>
        <taxon>Hexapoda</taxon>
        <taxon>Insecta</taxon>
        <taxon>Pterygota</taxon>
        <taxon>Neoptera</taxon>
        <taxon>Endopterygota</taxon>
        <taxon>Coleoptera</taxon>
        <taxon>Polyphaga</taxon>
        <taxon>Cucujiformia</taxon>
        <taxon>Chrysomeloidea</taxon>
        <taxon>Cerambycidae</taxon>
        <taxon>Cerambycinae</taxon>
        <taxon>Callichromatini</taxon>
        <taxon>Aromia</taxon>
    </lineage>
</organism>
<keyword evidence="2" id="KW-0677">Repeat</keyword>
<dbReference type="PANTHER" id="PTHR12764:SF5">
    <property type="entry name" value="LD29485P"/>
    <property type="match status" value="1"/>
</dbReference>
<proteinExistence type="predicted"/>
<keyword evidence="4" id="KW-1185">Reference proteome</keyword>
<dbReference type="InterPro" id="IPR057361">
    <property type="entry name" value="TPR_WDR35"/>
</dbReference>
<dbReference type="AlphaFoldDB" id="A0AAV8XI23"/>
<dbReference type="Proteomes" id="UP001162162">
    <property type="component" value="Unassembled WGS sequence"/>
</dbReference>
<name>A0AAV8XI23_9CUCU</name>
<sequence>MYIFSDLALNLRQTLGDWFRVIQILKNGVTAPDYLLKTAYNSTADYFAHFNNWWSAIEYYEMGKNTTKMIECYYHLEDWKNLEALIDSLPEGDPLLEKIDGTFAIDLAKKYNISKISDLLMKYTNHLVEQGQIMTAIQMNVQAKNFLHAAEHAYRLENLKQRSQTEIW</sequence>
<accession>A0AAV8XI23</accession>
<reference evidence="3" key="1">
    <citation type="journal article" date="2023" name="Insect Mol. Biol.">
        <title>Genome sequencing provides insights into the evolution of gene families encoding plant cell wall-degrading enzymes in longhorned beetles.</title>
        <authorList>
            <person name="Shin N.R."/>
            <person name="Okamura Y."/>
            <person name="Kirsch R."/>
            <person name="Pauchet Y."/>
        </authorList>
    </citation>
    <scope>NUCLEOTIDE SEQUENCE</scope>
    <source>
        <strain evidence="3">AMC_N1</strain>
    </source>
</reference>
<dbReference type="InterPro" id="IPR039857">
    <property type="entry name" value="Ift122/121"/>
</dbReference>
<evidence type="ECO:0000313" key="3">
    <source>
        <dbReference type="EMBL" id="KAJ8938119.1"/>
    </source>
</evidence>
<gene>
    <name evidence="3" type="ORF">NQ318_005918</name>
</gene>
<keyword evidence="1" id="KW-0853">WD repeat</keyword>
<dbReference type="EMBL" id="JAPWTK010000583">
    <property type="protein sequence ID" value="KAJ8938119.1"/>
    <property type="molecule type" value="Genomic_DNA"/>
</dbReference>
<dbReference type="PANTHER" id="PTHR12764">
    <property type="entry name" value="WD REPEAT DOMAIN-RELATED"/>
    <property type="match status" value="1"/>
</dbReference>
<dbReference type="Pfam" id="PF25170">
    <property type="entry name" value="TPR_WDR35"/>
    <property type="match status" value="1"/>
</dbReference>
<dbReference type="GO" id="GO:0061512">
    <property type="term" value="P:protein localization to cilium"/>
    <property type="evidence" value="ECO:0007669"/>
    <property type="project" value="TreeGrafter"/>
</dbReference>
<evidence type="ECO:0000256" key="2">
    <source>
        <dbReference type="ARBA" id="ARBA00022737"/>
    </source>
</evidence>
<comment type="caution">
    <text evidence="3">The sequence shown here is derived from an EMBL/GenBank/DDBJ whole genome shotgun (WGS) entry which is preliminary data.</text>
</comment>
<dbReference type="Gene3D" id="1.25.40.470">
    <property type="match status" value="1"/>
</dbReference>
<dbReference type="GO" id="GO:0035721">
    <property type="term" value="P:intraciliary retrograde transport"/>
    <property type="evidence" value="ECO:0007669"/>
    <property type="project" value="TreeGrafter"/>
</dbReference>
<evidence type="ECO:0000256" key="1">
    <source>
        <dbReference type="ARBA" id="ARBA00022574"/>
    </source>
</evidence>
<evidence type="ECO:0000313" key="4">
    <source>
        <dbReference type="Proteomes" id="UP001162162"/>
    </source>
</evidence>
<dbReference type="GO" id="GO:1905515">
    <property type="term" value="P:non-motile cilium assembly"/>
    <property type="evidence" value="ECO:0007669"/>
    <property type="project" value="TreeGrafter"/>
</dbReference>
<dbReference type="GO" id="GO:0097730">
    <property type="term" value="C:non-motile cilium"/>
    <property type="evidence" value="ECO:0007669"/>
    <property type="project" value="TreeGrafter"/>
</dbReference>
<dbReference type="GO" id="GO:0030991">
    <property type="term" value="C:intraciliary transport particle A"/>
    <property type="evidence" value="ECO:0007669"/>
    <property type="project" value="TreeGrafter"/>
</dbReference>
<protein>
    <submittedName>
        <fullName evidence="3">Uncharacterized protein</fullName>
    </submittedName>
</protein>